<feature type="domain" description="NlpC/P60" evidence="5">
    <location>
        <begin position="184"/>
        <end position="350"/>
    </location>
</feature>
<evidence type="ECO:0000256" key="4">
    <source>
        <dbReference type="ARBA" id="ARBA00022807"/>
    </source>
</evidence>
<sequence>MGTDPTPRRGPSRRQVLSGVAGLAVAAGAVSAYARYRLQHDDPGKPEDDFTAPTGGYHFERRRTPARTVVRAADGRVLGTFTDGARTALLAGPTRSWSEPRTTSAVVRSNAWVRLMPDGWRQGKEDTRWFREWFPKALADRSPDVIGVAFQYGDGAADRHTASGLRYAGKAHFGPRVDGQLPTSFHYRDEKSDFYDYLGVPWTFPDGTRKDPEEARYGDVDCSGFMRLVWGYRMGYPMHSTNLQGAGLPRRAYAIASRGPGVLLMPNTGRRPADISLLQPGDLVFFAIDIGRPHGIDHCGIYLGPDTNGHPRFYSSRARANGPTMGDLAGRATLDGDGFYAQGLRMARRL</sequence>
<evidence type="ECO:0000256" key="1">
    <source>
        <dbReference type="ARBA" id="ARBA00007074"/>
    </source>
</evidence>
<dbReference type="Gene3D" id="3.90.1720.10">
    <property type="entry name" value="endopeptidase domain like (from Nostoc punctiforme)"/>
    <property type="match status" value="1"/>
</dbReference>
<comment type="similarity">
    <text evidence="1">Belongs to the peptidase C40 family.</text>
</comment>
<reference evidence="7" key="1">
    <citation type="submission" date="2015-07" db="EMBL/GenBank/DDBJ databases">
        <authorList>
            <person name="Ju K.-S."/>
            <person name="Doroghazi J.R."/>
            <person name="Metcalf W.W."/>
        </authorList>
    </citation>
    <scope>NUCLEOTIDE SEQUENCE [LARGE SCALE GENOMIC DNA]</scope>
    <source>
        <strain evidence="7">NRRL ISP-5002</strain>
    </source>
</reference>
<dbReference type="Proteomes" id="UP000037982">
    <property type="component" value="Unassembled WGS sequence"/>
</dbReference>
<dbReference type="GO" id="GO:0008234">
    <property type="term" value="F:cysteine-type peptidase activity"/>
    <property type="evidence" value="ECO:0007669"/>
    <property type="project" value="UniProtKB-KW"/>
</dbReference>
<dbReference type="SUPFAM" id="SSF54001">
    <property type="entry name" value="Cysteine proteinases"/>
    <property type="match status" value="1"/>
</dbReference>
<keyword evidence="4" id="KW-0788">Thiol protease</keyword>
<comment type="caution">
    <text evidence="6">The sequence shown here is derived from an EMBL/GenBank/DDBJ whole genome shotgun (WGS) entry which is preliminary data.</text>
</comment>
<dbReference type="Pfam" id="PF00877">
    <property type="entry name" value="NLPC_P60"/>
    <property type="match status" value="1"/>
</dbReference>
<evidence type="ECO:0000256" key="3">
    <source>
        <dbReference type="ARBA" id="ARBA00022801"/>
    </source>
</evidence>
<accession>A0A0N0GUH6</accession>
<protein>
    <recommendedName>
        <fullName evidence="5">NlpC/P60 domain-containing protein</fullName>
    </recommendedName>
</protein>
<gene>
    <name evidence="6" type="ORF">ADL29_38730</name>
</gene>
<dbReference type="PATRIC" id="fig|66876.3.peg.8500"/>
<dbReference type="AlphaFoldDB" id="A0A0N0GUH6"/>
<name>A0A0N0GUH6_9ACTN</name>
<keyword evidence="3" id="KW-0378">Hydrolase</keyword>
<evidence type="ECO:0000259" key="5">
    <source>
        <dbReference type="PROSITE" id="PS51935"/>
    </source>
</evidence>
<organism evidence="6 7">
    <name type="scientific">Streptomyces chattanoogensis</name>
    <dbReference type="NCBI Taxonomy" id="66876"/>
    <lineage>
        <taxon>Bacteria</taxon>
        <taxon>Bacillati</taxon>
        <taxon>Actinomycetota</taxon>
        <taxon>Actinomycetes</taxon>
        <taxon>Kitasatosporales</taxon>
        <taxon>Streptomycetaceae</taxon>
        <taxon>Streptomyces</taxon>
    </lineage>
</organism>
<dbReference type="RefSeq" id="WP_053928141.1">
    <property type="nucleotide sequence ID" value="NZ_LGKG01000207.1"/>
</dbReference>
<keyword evidence="2" id="KW-0645">Protease</keyword>
<dbReference type="InterPro" id="IPR006311">
    <property type="entry name" value="TAT_signal"/>
</dbReference>
<evidence type="ECO:0000256" key="2">
    <source>
        <dbReference type="ARBA" id="ARBA00022670"/>
    </source>
</evidence>
<dbReference type="PROSITE" id="PS51935">
    <property type="entry name" value="NLPC_P60"/>
    <property type="match status" value="1"/>
</dbReference>
<dbReference type="GO" id="GO:0006508">
    <property type="term" value="P:proteolysis"/>
    <property type="evidence" value="ECO:0007669"/>
    <property type="project" value="UniProtKB-KW"/>
</dbReference>
<dbReference type="EMBL" id="LGKG01000207">
    <property type="protein sequence ID" value="KPC58389.1"/>
    <property type="molecule type" value="Genomic_DNA"/>
</dbReference>
<dbReference type="InterPro" id="IPR038765">
    <property type="entry name" value="Papain-like_cys_pep_sf"/>
</dbReference>
<keyword evidence="7" id="KW-1185">Reference proteome</keyword>
<proteinExistence type="inferred from homology"/>
<evidence type="ECO:0000313" key="7">
    <source>
        <dbReference type="Proteomes" id="UP000037982"/>
    </source>
</evidence>
<dbReference type="InterPro" id="IPR000064">
    <property type="entry name" value="NLP_P60_dom"/>
</dbReference>
<dbReference type="PROSITE" id="PS51318">
    <property type="entry name" value="TAT"/>
    <property type="match status" value="1"/>
</dbReference>
<evidence type="ECO:0000313" key="6">
    <source>
        <dbReference type="EMBL" id="KPC58389.1"/>
    </source>
</evidence>